<dbReference type="AlphaFoldDB" id="A0A0E3C0R4"/>
<evidence type="ECO:0000313" key="3">
    <source>
        <dbReference type="Proteomes" id="UP000029549"/>
    </source>
</evidence>
<evidence type="ECO:0000256" key="1">
    <source>
        <dbReference type="SAM" id="MobiDB-lite"/>
    </source>
</evidence>
<dbReference type="Proteomes" id="UP000029549">
    <property type="component" value="Unassembled WGS sequence"/>
</dbReference>
<feature type="region of interest" description="Disordered" evidence="1">
    <location>
        <begin position="1"/>
        <end position="22"/>
    </location>
</feature>
<keyword evidence="3" id="KW-1185">Reference proteome</keyword>
<sequence length="180" mass="19537">MKSIFRFPGADPAPAPSRSQPRAGFAVPAPTVVLLGAPHALARSMAHGLLQARLDAGLAGPWQCMAPAAGDEWPADALVYVLGQDWRDADPDPAIAQQISQWRALLEARSQSYVMLCGRPSAQWQQLAASLKFMEPAADWDWISSKNPWSSSQKIRRKACEQCGDPECELALFEALKSAP</sequence>
<reference evidence="2 3" key="1">
    <citation type="submission" date="2013-09" db="EMBL/GenBank/DDBJ databases">
        <title>High correlation between genotypes and phenotypes of environmental bacteria Comamonas testosteroni strains.</title>
        <authorList>
            <person name="Liu L."/>
            <person name="Zhu W."/>
            <person name="Xia X."/>
            <person name="Xu B."/>
            <person name="Luo M."/>
            <person name="Wang G."/>
        </authorList>
    </citation>
    <scope>NUCLEOTIDE SEQUENCE [LARGE SCALE GENOMIC DNA]</scope>
    <source>
        <strain evidence="2 3">DF2</strain>
    </source>
</reference>
<protein>
    <submittedName>
        <fullName evidence="2">Uncharacterized protein</fullName>
    </submittedName>
</protein>
<gene>
    <name evidence="2" type="ORF">P608_01585</name>
</gene>
<accession>A0A0E3C0R4</accession>
<feature type="compositionally biased region" description="Low complexity" evidence="1">
    <location>
        <begin position="10"/>
        <end position="22"/>
    </location>
</feature>
<proteinExistence type="predicted"/>
<name>A0A0E3C0R4_9BURK</name>
<dbReference type="EMBL" id="AWTP01000001">
    <property type="protein sequence ID" value="KGH22098.1"/>
    <property type="molecule type" value="Genomic_DNA"/>
</dbReference>
<organism evidence="2 3">
    <name type="scientific">Comamonas thiooxydans</name>
    <dbReference type="NCBI Taxonomy" id="363952"/>
    <lineage>
        <taxon>Bacteria</taxon>
        <taxon>Pseudomonadati</taxon>
        <taxon>Pseudomonadota</taxon>
        <taxon>Betaproteobacteria</taxon>
        <taxon>Burkholderiales</taxon>
        <taxon>Comamonadaceae</taxon>
        <taxon>Comamonas</taxon>
    </lineage>
</organism>
<comment type="caution">
    <text evidence="2">The sequence shown here is derived from an EMBL/GenBank/DDBJ whole genome shotgun (WGS) entry which is preliminary data.</text>
</comment>
<dbReference type="RefSeq" id="WP_207383467.1">
    <property type="nucleotide sequence ID" value="NZ_AWTO01000001.1"/>
</dbReference>
<evidence type="ECO:0000313" key="2">
    <source>
        <dbReference type="EMBL" id="KGH22098.1"/>
    </source>
</evidence>